<dbReference type="PANTHER" id="PTHR13101">
    <property type="entry name" value="PHOSPHOMEVALONATE KINASE"/>
    <property type="match status" value="1"/>
</dbReference>
<dbReference type="GO" id="GO:0004631">
    <property type="term" value="F:phosphomevalonate kinase activity"/>
    <property type="evidence" value="ECO:0007669"/>
    <property type="project" value="UniProtKB-EC"/>
</dbReference>
<dbReference type="EC" id="2.7.4.2" evidence="3"/>
<dbReference type="GO" id="GO:0006695">
    <property type="term" value="P:cholesterol biosynthetic process"/>
    <property type="evidence" value="ECO:0007669"/>
    <property type="project" value="UniProtKB-KW"/>
</dbReference>
<evidence type="ECO:0000256" key="8">
    <source>
        <dbReference type="ARBA" id="ARBA00022741"/>
    </source>
</evidence>
<keyword evidence="4" id="KW-0963">Cytoplasm</keyword>
<dbReference type="NCBIfam" id="TIGR01223">
    <property type="entry name" value="Pmev_kin_anim"/>
    <property type="match status" value="1"/>
</dbReference>
<evidence type="ECO:0000256" key="14">
    <source>
        <dbReference type="ARBA" id="ARBA00023098"/>
    </source>
</evidence>
<comment type="caution">
    <text evidence="19">The sequence shown here is derived from an EMBL/GenBank/DDBJ whole genome shotgun (WGS) entry which is preliminary data.</text>
</comment>
<gene>
    <name evidence="19" type="ORF">PoB_006853700</name>
</gene>
<dbReference type="SUPFAM" id="SSF52540">
    <property type="entry name" value="P-loop containing nucleoside triphosphate hydrolases"/>
    <property type="match status" value="1"/>
</dbReference>
<keyword evidence="10" id="KW-0152">Cholesterol biosynthesis</keyword>
<evidence type="ECO:0000256" key="3">
    <source>
        <dbReference type="ARBA" id="ARBA00012958"/>
    </source>
</evidence>
<dbReference type="Proteomes" id="UP000735302">
    <property type="component" value="Unassembled WGS sequence"/>
</dbReference>
<evidence type="ECO:0000256" key="15">
    <source>
        <dbReference type="ARBA" id="ARBA00023166"/>
    </source>
</evidence>
<keyword evidence="20" id="KW-1185">Reference proteome</keyword>
<sequence>MVFPKAIIVISGKRKSGKDFVSEILLKRLGQNKCGIFRLSGPLKRQYAKEHNLDFEKLLDATEYKEKYRADMILWGEERRRKDPGFFCQLATSEGLDKEVWIISDARRLTDVDFFKLNYCSATITVRVDSERAIREQRGFVFTEGIDDAESECGLDSGVKWDLVVYNNDDKKELEDSINKILDLIALKLKDH</sequence>
<reference evidence="19 20" key="1">
    <citation type="journal article" date="2021" name="Elife">
        <title>Chloroplast acquisition without the gene transfer in kleptoplastic sea slugs, Plakobranchus ocellatus.</title>
        <authorList>
            <person name="Maeda T."/>
            <person name="Takahashi S."/>
            <person name="Yoshida T."/>
            <person name="Shimamura S."/>
            <person name="Takaki Y."/>
            <person name="Nagai Y."/>
            <person name="Toyoda A."/>
            <person name="Suzuki Y."/>
            <person name="Arimoto A."/>
            <person name="Ishii H."/>
            <person name="Satoh N."/>
            <person name="Nishiyama T."/>
            <person name="Hasebe M."/>
            <person name="Maruyama T."/>
            <person name="Minagawa J."/>
            <person name="Obokata J."/>
            <person name="Shigenobu S."/>
        </authorList>
    </citation>
    <scope>NUCLEOTIDE SEQUENCE [LARGE SCALE GENOMIC DNA]</scope>
</reference>
<keyword evidence="9 19" id="KW-0418">Kinase</keyword>
<dbReference type="GO" id="GO:0005524">
    <property type="term" value="F:ATP binding"/>
    <property type="evidence" value="ECO:0007669"/>
    <property type="project" value="UniProtKB-KW"/>
</dbReference>
<dbReference type="FunFam" id="3.40.50.300:FF:001026">
    <property type="entry name" value="Phosphomevalonate kinase"/>
    <property type="match status" value="1"/>
</dbReference>
<evidence type="ECO:0000256" key="1">
    <source>
        <dbReference type="ARBA" id="ARBA00004514"/>
    </source>
</evidence>
<evidence type="ECO:0000313" key="19">
    <source>
        <dbReference type="EMBL" id="GFO42032.1"/>
    </source>
</evidence>
<keyword evidence="5" id="KW-0444">Lipid biosynthesis</keyword>
<dbReference type="EMBL" id="BLXT01007741">
    <property type="protein sequence ID" value="GFO42032.1"/>
    <property type="molecule type" value="Genomic_DNA"/>
</dbReference>
<feature type="binding site" evidence="18">
    <location>
        <position position="167"/>
    </location>
    <ligand>
        <name>substrate</name>
    </ligand>
</feature>
<evidence type="ECO:0000256" key="2">
    <source>
        <dbReference type="ARBA" id="ARBA00005017"/>
    </source>
</evidence>
<feature type="binding site" evidence="18">
    <location>
        <begin position="13"/>
        <end position="19"/>
    </location>
    <ligand>
        <name>ATP</name>
        <dbReference type="ChEBI" id="CHEBI:30616"/>
    </ligand>
</feature>
<dbReference type="PIRSF" id="PIRSF036639">
    <property type="entry name" value="PMK_anim"/>
    <property type="match status" value="1"/>
</dbReference>
<evidence type="ECO:0000256" key="10">
    <source>
        <dbReference type="ARBA" id="ARBA00022778"/>
    </source>
</evidence>
<dbReference type="GO" id="GO:0005829">
    <property type="term" value="C:cytosol"/>
    <property type="evidence" value="ECO:0007669"/>
    <property type="project" value="UniProtKB-SubCell"/>
</dbReference>
<proteinExistence type="predicted"/>
<keyword evidence="12" id="KW-0752">Steroid biosynthesis</keyword>
<dbReference type="Pfam" id="PF04275">
    <property type="entry name" value="P-mevalo_kinase"/>
    <property type="match status" value="1"/>
</dbReference>
<evidence type="ECO:0000256" key="7">
    <source>
        <dbReference type="ARBA" id="ARBA00022679"/>
    </source>
</evidence>
<evidence type="ECO:0000256" key="6">
    <source>
        <dbReference type="ARBA" id="ARBA00022548"/>
    </source>
</evidence>
<keyword evidence="15" id="KW-1207">Sterol metabolism</keyword>
<evidence type="ECO:0000256" key="4">
    <source>
        <dbReference type="ARBA" id="ARBA00022490"/>
    </source>
</evidence>
<evidence type="ECO:0000256" key="11">
    <source>
        <dbReference type="ARBA" id="ARBA00022840"/>
    </source>
</evidence>
<keyword evidence="7" id="KW-0808">Transferase</keyword>
<keyword evidence="11 18" id="KW-0067">ATP-binding</keyword>
<keyword evidence="16" id="KW-0753">Steroid metabolism</keyword>
<keyword evidence="13" id="KW-0756">Sterol biosynthesis</keyword>
<evidence type="ECO:0000256" key="12">
    <source>
        <dbReference type="ARBA" id="ARBA00022955"/>
    </source>
</evidence>
<feature type="binding site" evidence="18">
    <location>
        <position position="138"/>
    </location>
    <ligand>
        <name>ATP</name>
        <dbReference type="ChEBI" id="CHEBI:30616"/>
    </ligand>
</feature>
<evidence type="ECO:0000256" key="16">
    <source>
        <dbReference type="ARBA" id="ARBA00023221"/>
    </source>
</evidence>
<evidence type="ECO:0000256" key="9">
    <source>
        <dbReference type="ARBA" id="ARBA00022777"/>
    </source>
</evidence>
<dbReference type="AlphaFoldDB" id="A0AAV4DCQ7"/>
<evidence type="ECO:0000256" key="13">
    <source>
        <dbReference type="ARBA" id="ARBA00023011"/>
    </source>
</evidence>
<dbReference type="GO" id="GO:0019287">
    <property type="term" value="P:isopentenyl diphosphate biosynthetic process, mevalonate pathway"/>
    <property type="evidence" value="ECO:0007669"/>
    <property type="project" value="TreeGrafter"/>
</dbReference>
<dbReference type="InterPro" id="IPR027417">
    <property type="entry name" value="P-loop_NTPase"/>
</dbReference>
<dbReference type="Gene3D" id="3.40.50.300">
    <property type="entry name" value="P-loop containing nucleotide triphosphate hydrolases"/>
    <property type="match status" value="1"/>
</dbReference>
<name>A0AAV4DCQ7_9GAST</name>
<keyword evidence="14" id="KW-0443">Lipid metabolism</keyword>
<dbReference type="PANTHER" id="PTHR13101:SF1">
    <property type="entry name" value="PHOSPHOMEVALONATE KINASE"/>
    <property type="match status" value="1"/>
</dbReference>
<accession>A0AAV4DCQ7</accession>
<dbReference type="InterPro" id="IPR005919">
    <property type="entry name" value="Pmev_kin_anim"/>
</dbReference>
<evidence type="ECO:0000313" key="20">
    <source>
        <dbReference type="Proteomes" id="UP000735302"/>
    </source>
</evidence>
<comment type="subcellular location">
    <subcellularLocation>
        <location evidence="1">Cytoplasm</location>
        <location evidence="1">Cytosol</location>
    </subcellularLocation>
</comment>
<protein>
    <recommendedName>
        <fullName evidence="17">Phosphomevalonate kinase</fullName>
        <ecNumber evidence="3">2.7.4.2</ecNumber>
    </recommendedName>
</protein>
<evidence type="ECO:0000256" key="17">
    <source>
        <dbReference type="ARBA" id="ARBA00034549"/>
    </source>
</evidence>
<evidence type="ECO:0000256" key="5">
    <source>
        <dbReference type="ARBA" id="ARBA00022516"/>
    </source>
</evidence>
<organism evidence="19 20">
    <name type="scientific">Plakobranchus ocellatus</name>
    <dbReference type="NCBI Taxonomy" id="259542"/>
    <lineage>
        <taxon>Eukaryota</taxon>
        <taxon>Metazoa</taxon>
        <taxon>Spiralia</taxon>
        <taxon>Lophotrochozoa</taxon>
        <taxon>Mollusca</taxon>
        <taxon>Gastropoda</taxon>
        <taxon>Heterobranchia</taxon>
        <taxon>Euthyneura</taxon>
        <taxon>Panpulmonata</taxon>
        <taxon>Sacoglossa</taxon>
        <taxon>Placobranchoidea</taxon>
        <taxon>Plakobranchidae</taxon>
        <taxon>Plakobranchus</taxon>
    </lineage>
</organism>
<keyword evidence="8 18" id="KW-0547">Nucleotide-binding</keyword>
<evidence type="ECO:0000256" key="18">
    <source>
        <dbReference type="PIRSR" id="PIRSR036639-1"/>
    </source>
</evidence>
<keyword evidence="6" id="KW-0153">Cholesterol metabolism</keyword>
<comment type="pathway">
    <text evidence="2">Isoprenoid biosynthesis; isopentenyl diphosphate biosynthesis via mevalonate pathway; isopentenyl diphosphate from (R)-mevalonate: step 2/3.</text>
</comment>